<organism evidence="1 2">
    <name type="scientific">Candidatus Carbonibacillus altaicus</name>
    <dbReference type="NCBI Taxonomy" id="2163959"/>
    <lineage>
        <taxon>Bacteria</taxon>
        <taxon>Bacillati</taxon>
        <taxon>Bacillota</taxon>
        <taxon>Bacilli</taxon>
        <taxon>Bacillales</taxon>
        <taxon>Candidatus Carbonibacillus</taxon>
    </lineage>
</organism>
<comment type="caution">
    <text evidence="1">The sequence shown here is derived from an EMBL/GenBank/DDBJ whole genome shotgun (WGS) entry which is preliminary data.</text>
</comment>
<evidence type="ECO:0000313" key="2">
    <source>
        <dbReference type="Proteomes" id="UP000244338"/>
    </source>
</evidence>
<dbReference type="EMBL" id="PEBX01000079">
    <property type="protein sequence ID" value="PTQ55729.1"/>
    <property type="molecule type" value="Genomic_DNA"/>
</dbReference>
<gene>
    <name evidence="1" type="ORF">BSOLF_1524</name>
</gene>
<dbReference type="AlphaFoldDB" id="A0A2R6XZ87"/>
<name>A0A2R6XZ87_9BACL</name>
<accession>A0A2R6XZ87</accession>
<evidence type="ECO:0008006" key="3">
    <source>
        <dbReference type="Google" id="ProtNLM"/>
    </source>
</evidence>
<evidence type="ECO:0000313" key="1">
    <source>
        <dbReference type="EMBL" id="PTQ55729.1"/>
    </source>
</evidence>
<dbReference type="Proteomes" id="UP000244338">
    <property type="component" value="Unassembled WGS sequence"/>
</dbReference>
<sequence>MHFVCPNCKGKNIGKIGTNQYYCWDCFIELSVKGDHLSVYEVEEDGSLSSLDDLFTEEEMRIEPATESSSA</sequence>
<reference evidence="2" key="1">
    <citation type="journal article" date="2018" name="Sci. Rep.">
        <title>Lignite coal burning seam in the remote Altai Mountains harbors a hydrogen-driven thermophilic microbial community.</title>
        <authorList>
            <person name="Kadnikov V.V."/>
            <person name="Mardanov A.V."/>
            <person name="Ivasenko D.A."/>
            <person name="Antsiferov D.V."/>
            <person name="Beletsky A.V."/>
            <person name="Karnachuk O.V."/>
            <person name="Ravin N.V."/>
        </authorList>
    </citation>
    <scope>NUCLEOTIDE SEQUENCE [LARGE SCALE GENOMIC DNA]</scope>
</reference>
<proteinExistence type="predicted"/>
<protein>
    <recommendedName>
        <fullName evidence="3">Zn-ribbon containing protein</fullName>
    </recommendedName>
</protein>